<evidence type="ECO:0000313" key="10">
    <source>
        <dbReference type="Proteomes" id="UP000265419"/>
    </source>
</evidence>
<dbReference type="PRINTS" id="PR01837">
    <property type="entry name" value="MGTCSAPBPROT"/>
</dbReference>
<keyword evidence="3" id="KW-1003">Cell membrane</keyword>
<dbReference type="PANTHER" id="PTHR33778:SF1">
    <property type="entry name" value="MAGNESIUM TRANSPORTER YHID-RELATED"/>
    <property type="match status" value="1"/>
</dbReference>
<dbReference type="InterPro" id="IPR003416">
    <property type="entry name" value="MgtC/SapB/SrpB/YhiD_fam"/>
</dbReference>
<evidence type="ECO:0000259" key="8">
    <source>
        <dbReference type="Pfam" id="PF02308"/>
    </source>
</evidence>
<evidence type="ECO:0000256" key="1">
    <source>
        <dbReference type="ARBA" id="ARBA00004651"/>
    </source>
</evidence>
<gene>
    <name evidence="9" type="ORF">DWB68_02915</name>
</gene>
<evidence type="ECO:0000313" key="9">
    <source>
        <dbReference type="EMBL" id="RII43343.1"/>
    </source>
</evidence>
<feature type="transmembrane region" description="Helical" evidence="7">
    <location>
        <begin position="96"/>
        <end position="113"/>
    </location>
</feature>
<feature type="transmembrane region" description="Helical" evidence="7">
    <location>
        <begin position="6"/>
        <end position="26"/>
    </location>
</feature>
<proteinExistence type="inferred from homology"/>
<dbReference type="Pfam" id="PF02308">
    <property type="entry name" value="MgtC"/>
    <property type="match status" value="1"/>
</dbReference>
<dbReference type="AlphaFoldDB" id="A0A399JCR7"/>
<name>A0A399JCR7_9MICC</name>
<evidence type="ECO:0000256" key="7">
    <source>
        <dbReference type="SAM" id="Phobius"/>
    </source>
</evidence>
<keyword evidence="5 7" id="KW-1133">Transmembrane helix</keyword>
<dbReference type="EMBL" id="QQXK01000004">
    <property type="protein sequence ID" value="RII43343.1"/>
    <property type="molecule type" value="Genomic_DNA"/>
</dbReference>
<organism evidence="9 10">
    <name type="scientific">Galactobacter valiniphilus</name>
    <dbReference type="NCBI Taxonomy" id="2676122"/>
    <lineage>
        <taxon>Bacteria</taxon>
        <taxon>Bacillati</taxon>
        <taxon>Actinomycetota</taxon>
        <taxon>Actinomycetes</taxon>
        <taxon>Micrococcales</taxon>
        <taxon>Micrococcaceae</taxon>
        <taxon>Galactobacter</taxon>
    </lineage>
</organism>
<keyword evidence="6 7" id="KW-0472">Membrane</keyword>
<comment type="similarity">
    <text evidence="2">Belongs to the MgtC/SapB family.</text>
</comment>
<protein>
    <submittedName>
        <fullName evidence="9">MgtC/SapB family protein</fullName>
    </submittedName>
</protein>
<comment type="subcellular location">
    <subcellularLocation>
        <location evidence="1">Cell membrane</location>
        <topology evidence="1">Multi-pass membrane protein</topology>
    </subcellularLocation>
</comment>
<evidence type="ECO:0000256" key="4">
    <source>
        <dbReference type="ARBA" id="ARBA00022692"/>
    </source>
</evidence>
<dbReference type="GO" id="GO:0005886">
    <property type="term" value="C:plasma membrane"/>
    <property type="evidence" value="ECO:0007669"/>
    <property type="project" value="UniProtKB-SubCell"/>
</dbReference>
<dbReference type="PANTHER" id="PTHR33778">
    <property type="entry name" value="PROTEIN MGTC"/>
    <property type="match status" value="1"/>
</dbReference>
<feature type="transmembrane region" description="Helical" evidence="7">
    <location>
        <begin position="72"/>
        <end position="89"/>
    </location>
</feature>
<accession>A0A399JCR7</accession>
<evidence type="ECO:0000256" key="3">
    <source>
        <dbReference type="ARBA" id="ARBA00022475"/>
    </source>
</evidence>
<feature type="transmembrane region" description="Helical" evidence="7">
    <location>
        <begin position="38"/>
        <end position="60"/>
    </location>
</feature>
<evidence type="ECO:0000256" key="2">
    <source>
        <dbReference type="ARBA" id="ARBA00009298"/>
    </source>
</evidence>
<keyword evidence="4 7" id="KW-0812">Transmembrane</keyword>
<evidence type="ECO:0000256" key="6">
    <source>
        <dbReference type="ARBA" id="ARBA00023136"/>
    </source>
</evidence>
<reference evidence="9 10" key="1">
    <citation type="submission" date="2018-07" db="EMBL/GenBank/DDBJ databases">
        <title>Arthrobacter sp. nov., isolated from raw cow's milk with high bacterial count.</title>
        <authorList>
            <person name="Hahne J."/>
            <person name="Isele D."/>
            <person name="Lipski A."/>
        </authorList>
    </citation>
    <scope>NUCLEOTIDE SEQUENCE [LARGE SCALE GENOMIC DNA]</scope>
    <source>
        <strain evidence="9 10">JZ R-35</strain>
    </source>
</reference>
<evidence type="ECO:0000256" key="5">
    <source>
        <dbReference type="ARBA" id="ARBA00022989"/>
    </source>
</evidence>
<dbReference type="InterPro" id="IPR049177">
    <property type="entry name" value="MgtC_SapB_SrpB_YhiD_N"/>
</dbReference>
<sequence>MLGSHVGLQVLLLLVAYVLCSAIGLERQARRKSAGYRTHVLVGLGSCVFTLVSAYGFGAILDPDAPRDPTRIAAQIVSGIGFLGAGVIFKGSTTVRGLTTAASIWIAAAVGMACGAGMVAVALIVTAIYLVTLLLVAPLMRKLPGERRVTDLRVVYADGTGAMRKILELASENGFTTTFEGATKSVAEDGTTLIDAELRFLGSARVEDLVPALSEVQGMRSVGLRRGLAPYEEEDDE</sequence>
<feature type="domain" description="MgtC/SapB/SrpB/YhiD N-terminal" evidence="8">
    <location>
        <begin position="13"/>
        <end position="141"/>
    </location>
</feature>
<comment type="caution">
    <text evidence="9">The sequence shown here is derived from an EMBL/GenBank/DDBJ whole genome shotgun (WGS) entry which is preliminary data.</text>
</comment>
<keyword evidence="10" id="KW-1185">Reference proteome</keyword>
<dbReference type="Proteomes" id="UP000265419">
    <property type="component" value="Unassembled WGS sequence"/>
</dbReference>